<dbReference type="Proteomes" id="UP001431776">
    <property type="component" value="Unassembled WGS sequence"/>
</dbReference>
<evidence type="ECO:0000256" key="2">
    <source>
        <dbReference type="PROSITE-ProRule" id="PRU00325"/>
    </source>
</evidence>
<dbReference type="SMART" id="SM00490">
    <property type="entry name" value="HELICc"/>
    <property type="match status" value="1"/>
</dbReference>
<evidence type="ECO:0000256" key="3">
    <source>
        <dbReference type="SAM" id="MobiDB-lite"/>
    </source>
</evidence>
<dbReference type="EMBL" id="JASCXX010000001">
    <property type="protein sequence ID" value="MDI6447689.1"/>
    <property type="molecule type" value="Genomic_DNA"/>
</dbReference>
<keyword evidence="2" id="KW-0862">Zinc</keyword>
<dbReference type="Gene3D" id="3.40.50.10810">
    <property type="entry name" value="Tandem AAA-ATPase domain"/>
    <property type="match status" value="1"/>
</dbReference>
<dbReference type="InterPro" id="IPR027417">
    <property type="entry name" value="P-loop_NTPase"/>
</dbReference>
<evidence type="ECO:0000259" key="6">
    <source>
        <dbReference type="PROSITE" id="PS51194"/>
    </source>
</evidence>
<dbReference type="InterPro" id="IPR000330">
    <property type="entry name" value="SNF2_N"/>
</dbReference>
<dbReference type="GO" id="GO:0008270">
    <property type="term" value="F:zinc ion binding"/>
    <property type="evidence" value="ECO:0007669"/>
    <property type="project" value="UniProtKB-KW"/>
</dbReference>
<dbReference type="GO" id="GO:0016787">
    <property type="term" value="F:hydrolase activity"/>
    <property type="evidence" value="ECO:0007669"/>
    <property type="project" value="UniProtKB-KW"/>
</dbReference>
<keyword evidence="2" id="KW-0479">Metal-binding</keyword>
<accession>A0AAW6TTT2</accession>
<feature type="domain" description="Helicase ATP-binding" evidence="5">
    <location>
        <begin position="252"/>
        <end position="410"/>
    </location>
</feature>
<keyword evidence="7" id="KW-0547">Nucleotide-binding</keyword>
<dbReference type="SUPFAM" id="SSF52540">
    <property type="entry name" value="P-loop containing nucleoside triphosphate hydrolases"/>
    <property type="match status" value="2"/>
</dbReference>
<organism evidence="7 8">
    <name type="scientific">Anaerobaca lacustris</name>
    <dbReference type="NCBI Taxonomy" id="3044600"/>
    <lineage>
        <taxon>Bacteria</taxon>
        <taxon>Pseudomonadati</taxon>
        <taxon>Planctomycetota</taxon>
        <taxon>Phycisphaerae</taxon>
        <taxon>Sedimentisphaerales</taxon>
        <taxon>Anaerobacaceae</taxon>
        <taxon>Anaerobaca</taxon>
    </lineage>
</organism>
<dbReference type="PROSITE" id="PS51192">
    <property type="entry name" value="HELICASE_ATP_BIND_1"/>
    <property type="match status" value="1"/>
</dbReference>
<dbReference type="PANTHER" id="PTHR10799">
    <property type="entry name" value="SNF2/RAD54 HELICASE FAMILY"/>
    <property type="match status" value="1"/>
</dbReference>
<dbReference type="Pfam" id="PF04434">
    <property type="entry name" value="SWIM"/>
    <property type="match status" value="1"/>
</dbReference>
<dbReference type="EC" id="3.6.4.-" evidence="7"/>
<keyword evidence="2" id="KW-0863">Zinc-finger</keyword>
<dbReference type="Gene3D" id="3.40.50.300">
    <property type="entry name" value="P-loop containing nucleotide triphosphate hydrolases"/>
    <property type="match status" value="1"/>
</dbReference>
<dbReference type="PROSITE" id="PS51194">
    <property type="entry name" value="HELICASE_CTER"/>
    <property type="match status" value="1"/>
</dbReference>
<protein>
    <submittedName>
        <fullName evidence="7">DEAD/DEAH box helicase</fullName>
        <ecNumber evidence="7">3.6.4.-</ecNumber>
    </submittedName>
</protein>
<proteinExistence type="predicted"/>
<evidence type="ECO:0000313" key="8">
    <source>
        <dbReference type="Proteomes" id="UP001431776"/>
    </source>
</evidence>
<gene>
    <name evidence="7" type="ORF">QJ522_01440</name>
</gene>
<dbReference type="PROSITE" id="PS50966">
    <property type="entry name" value="ZF_SWIM"/>
    <property type="match status" value="1"/>
</dbReference>
<sequence length="811" mass="91105">MAGAQVSGMIRKGAGRKSKKAASRSRKATKVSRTRKPEEMSLEQWQVALRRQFAEKQDLRVTNVGSEPIFSEFQVVNPQTGGQYRVAIRGQGLGDNYCSCPDFAVNTLGTCKHIEFVLGALRRKRGSRKAFTEGFHPAYSEVYLRYGAQRAVVFKPGTECPAELLRLARGYFDPAGVLRAEAYMRFDTFLNRADEIQHDLRRYDDALDFIAEVRDRTHLAGRIDKMFPAGVRSKAFDSLLKVSLYPYQREGVLFAARTGRSLIADDMGLGKTIQAIGACEVLARTAGVERVLVVCPTSLKYQWKREIETFCGRPAVVVEGLLAARAALYAADGFFKIVNYDVVHRDVEAIRRWEPDVIVLDEAQRIKNWNTRRAKSIKRLDSKYAVVLTGTPLENRLEELHSIVEFVDRFRLGPMFRFLAEHQQADDNGRVIGYRNLDKIGRTLEPLLIRRTKRQVLKQLPERLDKNYFVPMTAEQMAHHEENRETVAKIVAKWRRLGFLPEADQRRLMIALQNMRMSCNSTYLLDRETDYGVKADEMVAVLQETFERPNDKAVVFSQWLGTHEILLDRLQSAKLGYVLFHGRIASKDRRTLIQQFREDPDCRIFLSTDAGGVGLNLQNAATVVNMDLPWNPAVLEQRVGRVHRLGQHRPVRVVNFVSQGTIEEGMLSVLSFKQSMFAGVLDGGTPEVALGGTRLKRFMDSVDQVTGNIPAAMPHHEEPAPMADGGEPDGSPDAQTPAEPQWEDLLSAGLSFLNKLGTALSVEQKTPVELGPGLRIETDKASGQRHLTLPVPPKKVLSDLAGLLARLAEKL</sequence>
<feature type="region of interest" description="Disordered" evidence="3">
    <location>
        <begin position="1"/>
        <end position="37"/>
    </location>
</feature>
<feature type="domain" description="Helicase C-terminal" evidence="6">
    <location>
        <begin position="537"/>
        <end position="696"/>
    </location>
</feature>
<evidence type="ECO:0000256" key="1">
    <source>
        <dbReference type="ARBA" id="ARBA00022801"/>
    </source>
</evidence>
<keyword evidence="1 7" id="KW-0378">Hydrolase</keyword>
<dbReference type="GO" id="GO:0005524">
    <property type="term" value="F:ATP binding"/>
    <property type="evidence" value="ECO:0007669"/>
    <property type="project" value="InterPro"/>
</dbReference>
<evidence type="ECO:0000259" key="5">
    <source>
        <dbReference type="PROSITE" id="PS51192"/>
    </source>
</evidence>
<feature type="region of interest" description="Disordered" evidence="3">
    <location>
        <begin position="711"/>
        <end position="739"/>
    </location>
</feature>
<keyword evidence="8" id="KW-1185">Reference proteome</keyword>
<feature type="compositionally biased region" description="Basic residues" evidence="3">
    <location>
        <begin position="13"/>
        <end position="34"/>
    </location>
</feature>
<evidence type="ECO:0000259" key="4">
    <source>
        <dbReference type="PROSITE" id="PS50966"/>
    </source>
</evidence>
<dbReference type="Pfam" id="PF00271">
    <property type="entry name" value="Helicase_C"/>
    <property type="match status" value="1"/>
</dbReference>
<dbReference type="InterPro" id="IPR038718">
    <property type="entry name" value="SNF2-like_sf"/>
</dbReference>
<keyword evidence="7" id="KW-0347">Helicase</keyword>
<evidence type="ECO:0000313" key="7">
    <source>
        <dbReference type="EMBL" id="MDI6447689.1"/>
    </source>
</evidence>
<dbReference type="CDD" id="cd18793">
    <property type="entry name" value="SF2_C_SNF"/>
    <property type="match status" value="1"/>
</dbReference>
<dbReference type="InterPro" id="IPR014001">
    <property type="entry name" value="Helicase_ATP-bd"/>
</dbReference>
<dbReference type="SMART" id="SM00487">
    <property type="entry name" value="DEXDc"/>
    <property type="match status" value="1"/>
</dbReference>
<dbReference type="InterPro" id="IPR049730">
    <property type="entry name" value="SNF2/RAD54-like_C"/>
</dbReference>
<name>A0AAW6TTT2_9BACT</name>
<keyword evidence="7" id="KW-0067">ATP-binding</keyword>
<feature type="domain" description="SWIM-type" evidence="4">
    <location>
        <begin position="84"/>
        <end position="122"/>
    </location>
</feature>
<dbReference type="InterPro" id="IPR001650">
    <property type="entry name" value="Helicase_C-like"/>
</dbReference>
<dbReference type="InterPro" id="IPR007527">
    <property type="entry name" value="Znf_SWIM"/>
</dbReference>
<dbReference type="CDD" id="cd17919">
    <property type="entry name" value="DEXHc_Snf"/>
    <property type="match status" value="1"/>
</dbReference>
<dbReference type="AlphaFoldDB" id="A0AAW6TTT2"/>
<dbReference type="RefSeq" id="WP_349243099.1">
    <property type="nucleotide sequence ID" value="NZ_JASCXX010000001.1"/>
</dbReference>
<reference evidence="7" key="1">
    <citation type="submission" date="2023-05" db="EMBL/GenBank/DDBJ databases">
        <title>Anaerotaeda fermentans gen. nov., sp. nov., a novel anaerobic planctomycete of the new family within the order Sedimentisphaerales isolated from Taman Peninsula, Russia.</title>
        <authorList>
            <person name="Khomyakova M.A."/>
            <person name="Merkel A.Y."/>
            <person name="Slobodkin A.I."/>
        </authorList>
    </citation>
    <scope>NUCLEOTIDE SEQUENCE</scope>
    <source>
        <strain evidence="7">M17dextr</strain>
    </source>
</reference>
<dbReference type="GO" id="GO:0004386">
    <property type="term" value="F:helicase activity"/>
    <property type="evidence" value="ECO:0007669"/>
    <property type="project" value="UniProtKB-KW"/>
</dbReference>
<dbReference type="Pfam" id="PF00176">
    <property type="entry name" value="SNF2-rel_dom"/>
    <property type="match status" value="1"/>
</dbReference>
<comment type="caution">
    <text evidence="7">The sequence shown here is derived from an EMBL/GenBank/DDBJ whole genome shotgun (WGS) entry which is preliminary data.</text>
</comment>